<dbReference type="EMBL" id="BSDE01000009">
    <property type="protein sequence ID" value="GLH74876.1"/>
    <property type="molecule type" value="Genomic_DNA"/>
</dbReference>
<keyword evidence="1" id="KW-1133">Transmembrane helix</keyword>
<comment type="caution">
    <text evidence="2">The sequence shown here is derived from an EMBL/GenBank/DDBJ whole genome shotgun (WGS) entry which is preliminary data.</text>
</comment>
<evidence type="ECO:0000256" key="1">
    <source>
        <dbReference type="SAM" id="Phobius"/>
    </source>
</evidence>
<dbReference type="RefSeq" id="WP_285577657.1">
    <property type="nucleotide sequence ID" value="NZ_BSDE01000009.1"/>
</dbReference>
<evidence type="ECO:0000313" key="2">
    <source>
        <dbReference type="EMBL" id="GLH74876.1"/>
    </source>
</evidence>
<proteinExistence type="predicted"/>
<keyword evidence="3" id="KW-1185">Reference proteome</keyword>
<keyword evidence="1" id="KW-0472">Membrane</keyword>
<accession>A0ABQ5QKS0</accession>
<keyword evidence="1" id="KW-0812">Transmembrane</keyword>
<sequence>MFVLRRLPAFFALLMLAALSLRLGLSLLVTGPLTLALLVLLFIPKRFMQTLLGAVLWGGVLAWLGMAWLRANERLAGGQPWRRLVLIFGAVTLFTAWAAWLLRAKGSTPADEQP</sequence>
<feature type="transmembrane region" description="Helical" evidence="1">
    <location>
        <begin position="81"/>
        <end position="102"/>
    </location>
</feature>
<name>A0ABQ5QKS0_9BACT</name>
<evidence type="ECO:0000313" key="3">
    <source>
        <dbReference type="Proteomes" id="UP001165069"/>
    </source>
</evidence>
<protein>
    <submittedName>
        <fullName evidence="2">Uncharacterized protein</fullName>
    </submittedName>
</protein>
<dbReference type="Proteomes" id="UP001165069">
    <property type="component" value="Unassembled WGS sequence"/>
</dbReference>
<organism evidence="2 3">
    <name type="scientific">Geothrix limicola</name>
    <dbReference type="NCBI Taxonomy" id="2927978"/>
    <lineage>
        <taxon>Bacteria</taxon>
        <taxon>Pseudomonadati</taxon>
        <taxon>Acidobacteriota</taxon>
        <taxon>Holophagae</taxon>
        <taxon>Holophagales</taxon>
        <taxon>Holophagaceae</taxon>
        <taxon>Geothrix</taxon>
    </lineage>
</organism>
<gene>
    <name evidence="2" type="ORF">GETHLI_33780</name>
</gene>
<reference evidence="2 3" key="1">
    <citation type="journal article" date="2023" name="Antonie Van Leeuwenhoek">
        <title>Mesoterricola silvestris gen. nov., sp. nov., Mesoterricola sediminis sp. nov., Geothrix oryzae sp. nov., Geothrix edaphica sp. nov., Geothrix rubra sp. nov., and Geothrix limicola sp. nov., six novel members of Acidobacteriota isolated from soils.</title>
        <authorList>
            <person name="Itoh H."/>
            <person name="Sugisawa Y."/>
            <person name="Mise K."/>
            <person name="Xu Z."/>
            <person name="Kuniyasu M."/>
            <person name="Ushijima N."/>
            <person name="Kawano K."/>
            <person name="Kobayashi E."/>
            <person name="Shiratori Y."/>
            <person name="Masuda Y."/>
            <person name="Senoo K."/>
        </authorList>
    </citation>
    <scope>NUCLEOTIDE SEQUENCE [LARGE SCALE GENOMIC DNA]</scope>
    <source>
        <strain evidence="2 3">Red804</strain>
    </source>
</reference>
<feature type="transmembrane region" description="Helical" evidence="1">
    <location>
        <begin position="50"/>
        <end position="69"/>
    </location>
</feature>